<protein>
    <recommendedName>
        <fullName evidence="3">Type II toxin-antitoxin system RelE/ParE family toxin</fullName>
    </recommendedName>
</protein>
<reference evidence="2" key="1">
    <citation type="journal article" date="2009" name="PLoS Genet.">
        <title>Organised genome dynamics in the Escherichia coli species results in highly diverse adaptive paths.</title>
        <authorList>
            <person name="Touchon M."/>
            <person name="Hoede C."/>
            <person name="Tenaillon O."/>
            <person name="Barbe V."/>
            <person name="Baeriswyl S."/>
            <person name="Bidet P."/>
            <person name="Bingen E."/>
            <person name="Bonacorsi S."/>
            <person name="Bouchier C."/>
            <person name="Bouvet O."/>
            <person name="Calteau A."/>
            <person name="Chiapello H."/>
            <person name="Clermont O."/>
            <person name="Cruveiller S."/>
            <person name="Danchin A."/>
            <person name="Diard M."/>
            <person name="Dossat C."/>
            <person name="Karoui M.E."/>
            <person name="Frapy E."/>
            <person name="Garry L."/>
            <person name="Ghigo J.M."/>
            <person name="Gilles A.M."/>
            <person name="Johnson J."/>
            <person name="Le Bouguenec C."/>
            <person name="Lescat M."/>
            <person name="Mangenot S."/>
            <person name="Martinez-Jehanne V."/>
            <person name="Matic I."/>
            <person name="Nassif X."/>
            <person name="Oztas S."/>
            <person name="Petit M.A."/>
            <person name="Pichon C."/>
            <person name="Rouy Z."/>
            <person name="Ruf C.S."/>
            <person name="Schneider D."/>
            <person name="Tourret J."/>
            <person name="Vacherie B."/>
            <person name="Vallenet D."/>
            <person name="Medigue C."/>
            <person name="Rocha E.P.C."/>
            <person name="Denamur E."/>
        </authorList>
    </citation>
    <scope>NUCLEOTIDE SEQUENCE [LARGE SCALE GENOMIC DNA]</scope>
    <source>
        <strain evidence="2">UMN026 / ExPEC</strain>
    </source>
</reference>
<dbReference type="InterPro" id="IPR009241">
    <property type="entry name" value="HigB-like"/>
</dbReference>
<accession>B7N8E7</accession>
<proteinExistence type="predicted"/>
<evidence type="ECO:0008006" key="3">
    <source>
        <dbReference type="Google" id="ProtNLM"/>
    </source>
</evidence>
<sequence length="114" mass="13163">MMWDVETTETFDNWFDAQTVALKEDLLAAMLILAEYGPQLGRPFADTVNDSQFSNMKELRVQHQGNPVRAFFAFDPARRGIVLCAGDKTGLNEKKFYRDMIKLADSEYRKHLKK</sequence>
<dbReference type="Pfam" id="PF05973">
    <property type="entry name" value="Gp49"/>
    <property type="match status" value="1"/>
</dbReference>
<dbReference type="AlphaFoldDB" id="B7N8E7"/>
<dbReference type="KEGG" id="eum:ECUMN_0282"/>
<organism evidence="1 2">
    <name type="scientific">Escherichia coli O17:K52:H18 (strain UMN026 / ExPEC)</name>
    <dbReference type="NCBI Taxonomy" id="585056"/>
    <lineage>
        <taxon>Bacteria</taxon>
        <taxon>Pseudomonadati</taxon>
        <taxon>Pseudomonadota</taxon>
        <taxon>Gammaproteobacteria</taxon>
        <taxon>Enterobacterales</taxon>
        <taxon>Enterobacteriaceae</taxon>
        <taxon>Escherichia</taxon>
    </lineage>
</organism>
<evidence type="ECO:0000313" key="1">
    <source>
        <dbReference type="EMBL" id="CAR11497.1"/>
    </source>
</evidence>
<name>B7N8E7_ECOLU</name>
<gene>
    <name evidence="1" type="ordered locus">ECUMN_0282</name>
</gene>
<dbReference type="PATRIC" id="fig|585056.7.peg.476"/>
<dbReference type="HOGENOM" id="CLU_107454_1_1_6"/>
<evidence type="ECO:0000313" key="2">
    <source>
        <dbReference type="Proteomes" id="UP000007097"/>
    </source>
</evidence>
<dbReference type="EMBL" id="CU928163">
    <property type="protein sequence ID" value="CAR11497.1"/>
    <property type="molecule type" value="Genomic_DNA"/>
</dbReference>
<dbReference type="STRING" id="585056.ECUMN_0282"/>
<dbReference type="Proteomes" id="UP000007097">
    <property type="component" value="Chromosome"/>
</dbReference>